<evidence type="ECO:0000313" key="3">
    <source>
        <dbReference type="EMBL" id="WZN58692.1"/>
    </source>
</evidence>
<dbReference type="SUPFAM" id="SSF47923">
    <property type="entry name" value="Ypt/Rab-GAP domain of gyp1p"/>
    <property type="match status" value="2"/>
</dbReference>
<feature type="compositionally biased region" description="Polar residues" evidence="1">
    <location>
        <begin position="13"/>
        <end position="26"/>
    </location>
</feature>
<dbReference type="GO" id="GO:0005096">
    <property type="term" value="F:GTPase activator activity"/>
    <property type="evidence" value="ECO:0007669"/>
    <property type="project" value="TreeGrafter"/>
</dbReference>
<dbReference type="InterPro" id="IPR000195">
    <property type="entry name" value="Rab-GAP-TBC_dom"/>
</dbReference>
<dbReference type="Proteomes" id="UP001472866">
    <property type="component" value="Chromosome 01"/>
</dbReference>
<sequence length="346" mass="38364">MEGPCDAYGFSLQRRSPASETASSSDTGEEARRRCEKREKKNRKRWETEWPRPVQVASQPSPSPTSSLGDWLRWRSLKAMCREGIPPTLRGAMWSEASGASGEKERATADYGSLADAGKEATNHQIDLDLPRTFPDHPFYQTAEGRAALRRVLVAVGAYCEAEGGYCQSMNYVAAFVLLAVDRDEERAFWIMAGVVKRKVLQDTWSERLLGCRVEMEALGTLLRKRDPKVAAHLAAIGCDVSYFATDWFLCLYCKSLPSETVARVWDSFLLEGPKVLFRVALAILGSCRGEILSCGNPGDVVTVLRRAQVDLHDRCALMDQAFAVGSLPMAKIDKYRSRASVSAPE</sequence>
<dbReference type="Pfam" id="PF00566">
    <property type="entry name" value="RabGAP-TBC"/>
    <property type="match status" value="1"/>
</dbReference>
<evidence type="ECO:0000259" key="2">
    <source>
        <dbReference type="PROSITE" id="PS50086"/>
    </source>
</evidence>
<dbReference type="Gene3D" id="1.10.8.270">
    <property type="entry name" value="putative rabgap domain of human tbc1 domain family member 14 like domains"/>
    <property type="match status" value="1"/>
</dbReference>
<dbReference type="EMBL" id="CP151501">
    <property type="protein sequence ID" value="WZN58692.1"/>
    <property type="molecule type" value="Genomic_DNA"/>
</dbReference>
<dbReference type="GO" id="GO:0031267">
    <property type="term" value="F:small GTPase binding"/>
    <property type="evidence" value="ECO:0007669"/>
    <property type="project" value="TreeGrafter"/>
</dbReference>
<dbReference type="InterPro" id="IPR035969">
    <property type="entry name" value="Rab-GAP_TBC_sf"/>
</dbReference>
<dbReference type="FunFam" id="1.10.8.270:FF:000016">
    <property type="entry name" value="TBC1 domain family member 2A"/>
    <property type="match status" value="1"/>
</dbReference>
<reference evidence="3 4" key="1">
    <citation type="submission" date="2024-03" db="EMBL/GenBank/DDBJ databases">
        <title>Complete genome sequence of the green alga Chloropicon roscoffensis RCC1871.</title>
        <authorList>
            <person name="Lemieux C."/>
            <person name="Pombert J.-F."/>
            <person name="Otis C."/>
            <person name="Turmel M."/>
        </authorList>
    </citation>
    <scope>NUCLEOTIDE SEQUENCE [LARGE SCALE GENOMIC DNA]</scope>
    <source>
        <strain evidence="3 4">RCC1871</strain>
    </source>
</reference>
<organism evidence="3 4">
    <name type="scientific">Chloropicon roscoffensis</name>
    <dbReference type="NCBI Taxonomy" id="1461544"/>
    <lineage>
        <taxon>Eukaryota</taxon>
        <taxon>Viridiplantae</taxon>
        <taxon>Chlorophyta</taxon>
        <taxon>Chloropicophyceae</taxon>
        <taxon>Chloropicales</taxon>
        <taxon>Chloropicaceae</taxon>
        <taxon>Chloropicon</taxon>
    </lineage>
</organism>
<feature type="domain" description="Rab-GAP TBC" evidence="2">
    <location>
        <begin position="84"/>
        <end position="273"/>
    </location>
</feature>
<name>A0AAX4NXG3_9CHLO</name>
<evidence type="ECO:0000313" key="4">
    <source>
        <dbReference type="Proteomes" id="UP001472866"/>
    </source>
</evidence>
<dbReference type="SMART" id="SM00164">
    <property type="entry name" value="TBC"/>
    <property type="match status" value="1"/>
</dbReference>
<protein>
    <submittedName>
        <fullName evidence="3">Rab-GTPase-TBC domain-containing protein</fullName>
    </submittedName>
</protein>
<feature type="region of interest" description="Disordered" evidence="1">
    <location>
        <begin position="1"/>
        <end position="68"/>
    </location>
</feature>
<dbReference type="PANTHER" id="PTHR47219">
    <property type="entry name" value="RAB GTPASE-ACTIVATING PROTEIN 1-LIKE"/>
    <property type="match status" value="1"/>
</dbReference>
<proteinExistence type="predicted"/>
<accession>A0AAX4NXG3</accession>
<gene>
    <name evidence="3" type="ORF">HKI87_01g02160</name>
</gene>
<dbReference type="Gene3D" id="1.10.472.80">
    <property type="entry name" value="Ypt/Rab-GAP domain of gyp1p, domain 3"/>
    <property type="match status" value="1"/>
</dbReference>
<feature type="compositionally biased region" description="Basic and acidic residues" evidence="1">
    <location>
        <begin position="29"/>
        <end position="50"/>
    </location>
</feature>
<dbReference type="PANTHER" id="PTHR47219:SF20">
    <property type="entry name" value="TBC1 DOMAIN FAMILY MEMBER 2B"/>
    <property type="match status" value="1"/>
</dbReference>
<dbReference type="AlphaFoldDB" id="A0AAX4NXG3"/>
<dbReference type="InterPro" id="IPR050302">
    <property type="entry name" value="Rab_GAP_TBC_domain"/>
</dbReference>
<dbReference type="PROSITE" id="PS50086">
    <property type="entry name" value="TBC_RABGAP"/>
    <property type="match status" value="1"/>
</dbReference>
<evidence type="ECO:0000256" key="1">
    <source>
        <dbReference type="SAM" id="MobiDB-lite"/>
    </source>
</evidence>
<keyword evidence="4" id="KW-1185">Reference proteome</keyword>
<feature type="compositionally biased region" description="Low complexity" evidence="1">
    <location>
        <begin position="51"/>
        <end position="67"/>
    </location>
</feature>